<feature type="transmembrane region" description="Helical" evidence="1">
    <location>
        <begin position="158"/>
        <end position="182"/>
    </location>
</feature>
<dbReference type="EMBL" id="WSLF01000001">
    <property type="protein sequence ID" value="KAE9636883.1"/>
    <property type="molecule type" value="Genomic_DNA"/>
</dbReference>
<evidence type="ECO:0000313" key="4">
    <source>
        <dbReference type="Proteomes" id="UP000483018"/>
    </source>
</evidence>
<comment type="caution">
    <text evidence="3">The sequence shown here is derived from an EMBL/GenBank/DDBJ whole genome shotgun (WGS) entry which is preliminary data.</text>
</comment>
<dbReference type="InterPro" id="IPR013087">
    <property type="entry name" value="Znf_C2H2_type"/>
</dbReference>
<dbReference type="Pfam" id="PF13240">
    <property type="entry name" value="Zn_Ribbon_1"/>
    <property type="match status" value="1"/>
</dbReference>
<sequence>MENWIGEITVSYCRECGKIIEDGQKECPYCGTEVNDTINIENHIEDHIENRNVEVKSEKDEEEPIIKIISDEPIIKTTPEEEPTIKTKHFEESPSVTENKFGSNQKIPEKNTQPLNNWIKVTLSVLISALPGIGSLIGIIAAIIFMTKEDEDRKTFGYALLTYSIIYLIFICTCCMIFAFGFNNFQYYQ</sequence>
<dbReference type="InterPro" id="IPR026870">
    <property type="entry name" value="Zinc_ribbon_dom"/>
</dbReference>
<feature type="domain" description="C2H2-type" evidence="2">
    <location>
        <begin position="27"/>
        <end position="47"/>
    </location>
</feature>
<evidence type="ECO:0000313" key="3">
    <source>
        <dbReference type="EMBL" id="KAE9636883.1"/>
    </source>
</evidence>
<reference evidence="3 4" key="1">
    <citation type="submission" date="2019-12" db="EMBL/GenBank/DDBJ databases">
        <title>Defluviitalea raffinosedens, isolated from a biogas fermenter, genome sequencing and characterization.</title>
        <authorList>
            <person name="Rettenmaier R."/>
            <person name="Schneider M."/>
            <person name="Neuhaus K."/>
            <person name="Liebl W."/>
            <person name="Zverlov V."/>
        </authorList>
    </citation>
    <scope>NUCLEOTIDE SEQUENCE [LARGE SCALE GENOMIC DNA]</scope>
    <source>
        <strain evidence="3 4">249c-K6</strain>
    </source>
</reference>
<protein>
    <submittedName>
        <fullName evidence="3">Zinc-ribbon domain-containing protein</fullName>
    </submittedName>
</protein>
<keyword evidence="4" id="KW-1185">Reference proteome</keyword>
<gene>
    <name evidence="3" type="ORF">GND95_00165</name>
</gene>
<evidence type="ECO:0000259" key="2">
    <source>
        <dbReference type="PROSITE" id="PS00028"/>
    </source>
</evidence>
<organism evidence="3 4">
    <name type="scientific">Defluviitalea raffinosedens</name>
    <dbReference type="NCBI Taxonomy" id="1450156"/>
    <lineage>
        <taxon>Bacteria</taxon>
        <taxon>Bacillati</taxon>
        <taxon>Bacillota</taxon>
        <taxon>Clostridia</taxon>
        <taxon>Lachnospirales</taxon>
        <taxon>Defluviitaleaceae</taxon>
        <taxon>Defluviitalea</taxon>
    </lineage>
</organism>
<evidence type="ECO:0000256" key="1">
    <source>
        <dbReference type="SAM" id="Phobius"/>
    </source>
</evidence>
<dbReference type="PROSITE" id="PS00028">
    <property type="entry name" value="ZINC_FINGER_C2H2_1"/>
    <property type="match status" value="1"/>
</dbReference>
<dbReference type="Proteomes" id="UP000483018">
    <property type="component" value="Unassembled WGS sequence"/>
</dbReference>
<feature type="transmembrane region" description="Helical" evidence="1">
    <location>
        <begin position="123"/>
        <end position="146"/>
    </location>
</feature>
<keyword evidence="1" id="KW-0812">Transmembrane</keyword>
<proteinExistence type="predicted"/>
<keyword evidence="1" id="KW-0472">Membrane</keyword>
<dbReference type="AlphaFoldDB" id="A0A7C8LM36"/>
<keyword evidence="1" id="KW-1133">Transmembrane helix</keyword>
<accession>A0A7C8LM36</accession>
<name>A0A7C8LM36_9FIRM</name>